<keyword evidence="1" id="KW-0548">Nucleotidyltransferase</keyword>
<dbReference type="SUPFAM" id="SSF56672">
    <property type="entry name" value="DNA/RNA polymerases"/>
    <property type="match status" value="1"/>
</dbReference>
<proteinExistence type="predicted"/>
<evidence type="ECO:0000313" key="1">
    <source>
        <dbReference type="EMBL" id="GET02909.1"/>
    </source>
</evidence>
<dbReference type="OrthoDB" id="10497663at2759"/>
<keyword evidence="1" id="KW-0808">Transferase</keyword>
<dbReference type="InterPro" id="IPR043502">
    <property type="entry name" value="DNA/RNA_pol_sf"/>
</dbReference>
<dbReference type="Gene3D" id="3.10.10.10">
    <property type="entry name" value="HIV Type 1 Reverse Transcriptase, subunit A, domain 1"/>
    <property type="match status" value="1"/>
</dbReference>
<dbReference type="GO" id="GO:0003964">
    <property type="term" value="F:RNA-directed DNA polymerase activity"/>
    <property type="evidence" value="ECO:0007669"/>
    <property type="project" value="UniProtKB-KW"/>
</dbReference>
<gene>
    <name evidence="1" type="ORF">RCL2_002927300</name>
</gene>
<dbReference type="AlphaFoldDB" id="A0A8H3M910"/>
<comment type="caution">
    <text evidence="1">The sequence shown here is derived from an EMBL/GenBank/DDBJ whole genome shotgun (WGS) entry which is preliminary data.</text>
</comment>
<accession>A0A8H3M910</accession>
<dbReference type="EMBL" id="BLAL01000316">
    <property type="protein sequence ID" value="GET02909.1"/>
    <property type="molecule type" value="Genomic_DNA"/>
</dbReference>
<dbReference type="Proteomes" id="UP000615446">
    <property type="component" value="Unassembled WGS sequence"/>
</dbReference>
<protein>
    <submittedName>
        <fullName evidence="1">RNA-directed DNA polymerase homolog</fullName>
    </submittedName>
</protein>
<organism evidence="1 2">
    <name type="scientific">Rhizophagus clarus</name>
    <dbReference type="NCBI Taxonomy" id="94130"/>
    <lineage>
        <taxon>Eukaryota</taxon>
        <taxon>Fungi</taxon>
        <taxon>Fungi incertae sedis</taxon>
        <taxon>Mucoromycota</taxon>
        <taxon>Glomeromycotina</taxon>
        <taxon>Glomeromycetes</taxon>
        <taxon>Glomerales</taxon>
        <taxon>Glomeraceae</taxon>
        <taxon>Rhizophagus</taxon>
    </lineage>
</organism>
<evidence type="ECO:0000313" key="2">
    <source>
        <dbReference type="Proteomes" id="UP000615446"/>
    </source>
</evidence>
<sequence length="205" mass="24178">MEKIDPTRFIIIDPQGELELEEEEEDLEPIPYYNLKINNEEFQIEDRKYSVAFMEYYETKYGTRDGTTNSQGPGRCLCKILKDQENCLECCQIEQDWEIYTVMQNKDEKNKMKITIEENKKVPIGELEQKQIESLTKILDKNKDLFARSMEELQQTHLGEHVIITENVHPIKKNAYRAAPKENKFIEKEINEMLKQNLIQPSSSP</sequence>
<keyword evidence="1" id="KW-0695">RNA-directed DNA polymerase</keyword>
<name>A0A8H3M910_9GLOM</name>
<reference evidence="1" key="1">
    <citation type="submission" date="2019-10" db="EMBL/GenBank/DDBJ databases">
        <title>Conservation and host-specific expression of non-tandemly repeated heterogenous ribosome RNA gene in arbuscular mycorrhizal fungi.</title>
        <authorList>
            <person name="Maeda T."/>
            <person name="Kobayashi Y."/>
            <person name="Nakagawa T."/>
            <person name="Ezawa T."/>
            <person name="Yamaguchi K."/>
            <person name="Bino T."/>
            <person name="Nishimoto Y."/>
            <person name="Shigenobu S."/>
            <person name="Kawaguchi M."/>
        </authorList>
    </citation>
    <scope>NUCLEOTIDE SEQUENCE</scope>
    <source>
        <strain evidence="1">HR1</strain>
    </source>
</reference>